<dbReference type="CDD" id="cd00009">
    <property type="entry name" value="AAA"/>
    <property type="match status" value="1"/>
</dbReference>
<feature type="domain" description="AAA+ ATPase" evidence="4">
    <location>
        <begin position="54"/>
        <end position="205"/>
    </location>
</feature>
<dbReference type="InterPro" id="IPR013615">
    <property type="entry name" value="CbbQ_C"/>
</dbReference>
<dbReference type="AlphaFoldDB" id="A0A1W1XVY5"/>
<dbReference type="PANTHER" id="PTHR48103:SF2">
    <property type="entry name" value="MIDASIN"/>
    <property type="match status" value="1"/>
</dbReference>
<dbReference type="Pfam" id="PF07728">
    <property type="entry name" value="AAA_5"/>
    <property type="match status" value="1"/>
</dbReference>
<dbReference type="Pfam" id="PF08406">
    <property type="entry name" value="CbbQ_C"/>
    <property type="match status" value="1"/>
</dbReference>
<dbReference type="SUPFAM" id="SSF52540">
    <property type="entry name" value="P-loop containing nucleoside triphosphate hydrolases"/>
    <property type="match status" value="1"/>
</dbReference>
<evidence type="ECO:0000256" key="2">
    <source>
        <dbReference type="ARBA" id="ARBA00022741"/>
    </source>
</evidence>
<dbReference type="RefSeq" id="WP_084059055.1">
    <property type="nucleotide sequence ID" value="NZ_FWXF01000027.1"/>
</dbReference>
<dbReference type="STRING" id="1121390.SAMN02746041_03174"/>
<dbReference type="SMART" id="SM00382">
    <property type="entry name" value="AAA"/>
    <property type="match status" value="1"/>
</dbReference>
<dbReference type="GO" id="GO:0030687">
    <property type="term" value="C:preribosome, large subunit precursor"/>
    <property type="evidence" value="ECO:0007669"/>
    <property type="project" value="TreeGrafter"/>
</dbReference>
<protein>
    <submittedName>
        <fullName evidence="5">Cobaltochelatase CobS</fullName>
    </submittedName>
</protein>
<dbReference type="InterPro" id="IPR027417">
    <property type="entry name" value="P-loop_NTPase"/>
</dbReference>
<dbReference type="Gene3D" id="3.40.50.300">
    <property type="entry name" value="P-loop containing nucleotide triphosphate hydrolases"/>
    <property type="match status" value="1"/>
</dbReference>
<dbReference type="OrthoDB" id="5429767at2"/>
<evidence type="ECO:0000313" key="5">
    <source>
        <dbReference type="EMBL" id="SMC28086.1"/>
    </source>
</evidence>
<organism evidence="5 6">
    <name type="scientific">Desulfacinum hydrothermale DSM 13146</name>
    <dbReference type="NCBI Taxonomy" id="1121390"/>
    <lineage>
        <taxon>Bacteria</taxon>
        <taxon>Pseudomonadati</taxon>
        <taxon>Thermodesulfobacteriota</taxon>
        <taxon>Syntrophobacteria</taxon>
        <taxon>Syntrophobacterales</taxon>
        <taxon>Syntrophobacteraceae</taxon>
        <taxon>Desulfacinum</taxon>
    </lineage>
</organism>
<dbReference type="EMBL" id="FWXF01000027">
    <property type="protein sequence ID" value="SMC28086.1"/>
    <property type="molecule type" value="Genomic_DNA"/>
</dbReference>
<evidence type="ECO:0000259" key="4">
    <source>
        <dbReference type="SMART" id="SM00382"/>
    </source>
</evidence>
<keyword evidence="6" id="KW-1185">Reference proteome</keyword>
<keyword evidence="2" id="KW-0547">Nucleotide-binding</keyword>
<accession>A0A1W1XVY5</accession>
<dbReference type="Proteomes" id="UP000192783">
    <property type="component" value="Unassembled WGS sequence"/>
</dbReference>
<dbReference type="GO" id="GO:0005524">
    <property type="term" value="F:ATP binding"/>
    <property type="evidence" value="ECO:0007669"/>
    <property type="project" value="UniProtKB-KW"/>
</dbReference>
<dbReference type="InterPro" id="IPR011704">
    <property type="entry name" value="ATPase_dyneun-rel_AAA"/>
</dbReference>
<name>A0A1W1XVY5_9BACT</name>
<keyword evidence="3" id="KW-0067">ATP-binding</keyword>
<dbReference type="GO" id="GO:0016887">
    <property type="term" value="F:ATP hydrolysis activity"/>
    <property type="evidence" value="ECO:0007669"/>
    <property type="project" value="InterPro"/>
</dbReference>
<reference evidence="5 6" key="1">
    <citation type="submission" date="2017-04" db="EMBL/GenBank/DDBJ databases">
        <authorList>
            <person name="Afonso C.L."/>
            <person name="Miller P.J."/>
            <person name="Scott M.A."/>
            <person name="Spackman E."/>
            <person name="Goraichik I."/>
            <person name="Dimitrov K.M."/>
            <person name="Suarez D.L."/>
            <person name="Swayne D.E."/>
        </authorList>
    </citation>
    <scope>NUCLEOTIDE SEQUENCE [LARGE SCALE GENOMIC DNA]</scope>
    <source>
        <strain evidence="5 6">DSM 13146</strain>
    </source>
</reference>
<gene>
    <name evidence="5" type="ORF">SAMN02746041_03174</name>
</gene>
<evidence type="ECO:0000256" key="3">
    <source>
        <dbReference type="ARBA" id="ARBA00022840"/>
    </source>
</evidence>
<comment type="similarity">
    <text evidence="1">Belongs to the CbbQ/NirQ/NorQ/GpvN family.</text>
</comment>
<proteinExistence type="inferred from homology"/>
<sequence>MEQAVADLFGVNIPKSITVKCWDSSDNPFVPHAEDYKFRLDLLRDYLAWWKIGENEGLYLTGPTGSGKTSLVLQAAARMNVPVYRATGHARLELADLVGHYVVNDSGGMVFEYGPLSRAVRDGGIFLFDEIDAADPSVLVGLNSILDGSPLQIPEKGGEIIPVHQQFRFVATGNTNGGGDESGEYAGTQKLNMAFLDRFWMLTVSYPDKQTEVDLLESLGIVPQIGEKFVEVANLIRQQFLSDEYETRINITMSTRTLVRWVKLALFFKKRSDSVYYALERALLMRASARDREAVQELVQRVFGN</sequence>
<dbReference type="PANTHER" id="PTHR48103">
    <property type="entry name" value="MIDASIN-RELATED"/>
    <property type="match status" value="1"/>
</dbReference>
<evidence type="ECO:0000256" key="1">
    <source>
        <dbReference type="ARBA" id="ARBA00009417"/>
    </source>
</evidence>
<dbReference type="GO" id="GO:0000027">
    <property type="term" value="P:ribosomal large subunit assembly"/>
    <property type="evidence" value="ECO:0007669"/>
    <property type="project" value="TreeGrafter"/>
</dbReference>
<dbReference type="InterPro" id="IPR003593">
    <property type="entry name" value="AAA+_ATPase"/>
</dbReference>
<evidence type="ECO:0000313" key="6">
    <source>
        <dbReference type="Proteomes" id="UP000192783"/>
    </source>
</evidence>